<evidence type="ECO:0000256" key="2">
    <source>
        <dbReference type="ARBA" id="ARBA00023125"/>
    </source>
</evidence>
<name>A0A7W7MRQ2_9ACTN</name>
<comment type="caution">
    <text evidence="6">The sequence shown here is derived from an EMBL/GenBank/DDBJ whole genome shotgun (WGS) entry which is preliminary data.</text>
</comment>
<dbReference type="InterPro" id="IPR009057">
    <property type="entry name" value="Homeodomain-like_sf"/>
</dbReference>
<gene>
    <name evidence="6" type="ORF">BJ971_005069</name>
</gene>
<evidence type="ECO:0000256" key="3">
    <source>
        <dbReference type="ARBA" id="ARBA00023163"/>
    </source>
</evidence>
<keyword evidence="3" id="KW-0804">Transcription</keyword>
<evidence type="ECO:0000259" key="5">
    <source>
        <dbReference type="PROSITE" id="PS50977"/>
    </source>
</evidence>
<dbReference type="Proteomes" id="UP000578112">
    <property type="component" value="Unassembled WGS sequence"/>
</dbReference>
<sequence length="200" mass="21356">MSAESPSRMNSRARIREALVDAARESAVTHGWDRVRMADVARAAGVSRQTLYNEFDGRAGLAEALAVREIQTFVTGVDRRLNAHGGDARAAARAAIRFALEEADGNPLVRAILTGADELLPFLTTRADIVLDAAGDVIRGWAAVHLPGVAPESADIAADAIVRLTVSNIVLPRRPAADAADVLAEVFVHLLDTKVVRVKH</sequence>
<dbReference type="GO" id="GO:0000976">
    <property type="term" value="F:transcription cis-regulatory region binding"/>
    <property type="evidence" value="ECO:0007669"/>
    <property type="project" value="TreeGrafter"/>
</dbReference>
<dbReference type="Pfam" id="PF00440">
    <property type="entry name" value="TetR_N"/>
    <property type="match status" value="1"/>
</dbReference>
<dbReference type="RefSeq" id="WP_184995696.1">
    <property type="nucleotide sequence ID" value="NZ_BOMK01000003.1"/>
</dbReference>
<evidence type="ECO:0000256" key="4">
    <source>
        <dbReference type="PROSITE-ProRule" id="PRU00335"/>
    </source>
</evidence>
<dbReference type="AlphaFoldDB" id="A0A7W7MRQ2"/>
<evidence type="ECO:0000313" key="7">
    <source>
        <dbReference type="Proteomes" id="UP000578112"/>
    </source>
</evidence>
<dbReference type="Pfam" id="PF18556">
    <property type="entry name" value="TetR_C_35"/>
    <property type="match status" value="1"/>
</dbReference>
<proteinExistence type="predicted"/>
<dbReference type="PROSITE" id="PS50977">
    <property type="entry name" value="HTH_TETR_2"/>
    <property type="match status" value="1"/>
</dbReference>
<dbReference type="GO" id="GO:0003700">
    <property type="term" value="F:DNA-binding transcription factor activity"/>
    <property type="evidence" value="ECO:0007669"/>
    <property type="project" value="TreeGrafter"/>
</dbReference>
<dbReference type="InterPro" id="IPR050109">
    <property type="entry name" value="HTH-type_TetR-like_transc_reg"/>
</dbReference>
<dbReference type="PANTHER" id="PTHR30055">
    <property type="entry name" value="HTH-TYPE TRANSCRIPTIONAL REGULATOR RUTR"/>
    <property type="match status" value="1"/>
</dbReference>
<protein>
    <submittedName>
        <fullName evidence="6">AcrR family transcriptional regulator</fullName>
    </submittedName>
</protein>
<reference evidence="6 7" key="1">
    <citation type="submission" date="2020-08" db="EMBL/GenBank/DDBJ databases">
        <title>Sequencing the genomes of 1000 actinobacteria strains.</title>
        <authorList>
            <person name="Klenk H.-P."/>
        </authorList>
    </citation>
    <scope>NUCLEOTIDE SEQUENCE [LARGE SCALE GENOMIC DNA]</scope>
    <source>
        <strain evidence="6 7">DSM 43149</strain>
    </source>
</reference>
<keyword evidence="2 4" id="KW-0238">DNA-binding</keyword>
<feature type="domain" description="HTH tetR-type" evidence="5">
    <location>
        <begin position="13"/>
        <end position="73"/>
    </location>
</feature>
<dbReference type="PANTHER" id="PTHR30055:SF234">
    <property type="entry name" value="HTH-TYPE TRANSCRIPTIONAL REGULATOR BETI"/>
    <property type="match status" value="1"/>
</dbReference>
<dbReference type="SUPFAM" id="SSF46689">
    <property type="entry name" value="Homeodomain-like"/>
    <property type="match status" value="1"/>
</dbReference>
<keyword evidence="7" id="KW-1185">Reference proteome</keyword>
<evidence type="ECO:0000313" key="6">
    <source>
        <dbReference type="EMBL" id="MBB4764513.1"/>
    </source>
</evidence>
<dbReference type="EMBL" id="JACHNH010000001">
    <property type="protein sequence ID" value="MBB4764513.1"/>
    <property type="molecule type" value="Genomic_DNA"/>
</dbReference>
<dbReference type="InterPro" id="IPR001647">
    <property type="entry name" value="HTH_TetR"/>
</dbReference>
<organism evidence="6 7">
    <name type="scientific">Actinoplanes digitatis</name>
    <dbReference type="NCBI Taxonomy" id="1868"/>
    <lineage>
        <taxon>Bacteria</taxon>
        <taxon>Bacillati</taxon>
        <taxon>Actinomycetota</taxon>
        <taxon>Actinomycetes</taxon>
        <taxon>Micromonosporales</taxon>
        <taxon>Micromonosporaceae</taxon>
        <taxon>Actinoplanes</taxon>
    </lineage>
</organism>
<keyword evidence="1" id="KW-0805">Transcription regulation</keyword>
<dbReference type="InterPro" id="IPR040611">
    <property type="entry name" value="AlkX_C"/>
</dbReference>
<feature type="DNA-binding region" description="H-T-H motif" evidence="4">
    <location>
        <begin position="36"/>
        <end position="55"/>
    </location>
</feature>
<evidence type="ECO:0000256" key="1">
    <source>
        <dbReference type="ARBA" id="ARBA00023015"/>
    </source>
</evidence>
<accession>A0A7W7MRQ2</accession>
<dbReference type="Gene3D" id="1.10.357.10">
    <property type="entry name" value="Tetracycline Repressor, domain 2"/>
    <property type="match status" value="1"/>
</dbReference>